<dbReference type="PANTHER" id="PTHR11895:SF76">
    <property type="entry name" value="INDOLEACETAMIDE HYDROLASE"/>
    <property type="match status" value="1"/>
</dbReference>
<dbReference type="SUPFAM" id="SSF75304">
    <property type="entry name" value="Amidase signature (AS) enzymes"/>
    <property type="match status" value="1"/>
</dbReference>
<comment type="caution">
    <text evidence="2">The sequence shown here is derived from an EMBL/GenBank/DDBJ whole genome shotgun (WGS) entry which is preliminary data.</text>
</comment>
<dbReference type="AlphaFoldDB" id="A0A3R7HPX0"/>
<dbReference type="PANTHER" id="PTHR11895">
    <property type="entry name" value="TRANSAMIDASE"/>
    <property type="match status" value="1"/>
</dbReference>
<organism evidence="2 3">
    <name type="scientific">Alicycliphilus denitrificans</name>
    <dbReference type="NCBI Taxonomy" id="179636"/>
    <lineage>
        <taxon>Bacteria</taxon>
        <taxon>Pseudomonadati</taxon>
        <taxon>Pseudomonadota</taxon>
        <taxon>Betaproteobacteria</taxon>
        <taxon>Burkholderiales</taxon>
        <taxon>Comamonadaceae</taxon>
        <taxon>Alicycliphilus</taxon>
    </lineage>
</organism>
<name>A0A3R7HPX0_9BURK</name>
<accession>A0A3R7HPX0</accession>
<dbReference type="Gene3D" id="3.90.1300.10">
    <property type="entry name" value="Amidase signature (AS) domain"/>
    <property type="match status" value="1"/>
</dbReference>
<dbReference type="InterPro" id="IPR023631">
    <property type="entry name" value="Amidase_dom"/>
</dbReference>
<dbReference type="Proteomes" id="UP000216225">
    <property type="component" value="Unassembled WGS sequence"/>
</dbReference>
<proteinExistence type="predicted"/>
<evidence type="ECO:0000313" key="2">
    <source>
        <dbReference type="EMBL" id="RKJ97427.1"/>
    </source>
</evidence>
<dbReference type="GO" id="GO:0004040">
    <property type="term" value="F:amidase activity"/>
    <property type="evidence" value="ECO:0007669"/>
    <property type="project" value="UniProtKB-EC"/>
</dbReference>
<dbReference type="EC" id="3.5.1.4" evidence="2"/>
<dbReference type="NCBIfam" id="NF005686">
    <property type="entry name" value="PRK07486.1"/>
    <property type="match status" value="1"/>
</dbReference>
<dbReference type="EMBL" id="NKDB02000002">
    <property type="protein sequence ID" value="RKJ97427.1"/>
    <property type="molecule type" value="Genomic_DNA"/>
</dbReference>
<feature type="domain" description="Amidase" evidence="1">
    <location>
        <begin position="29"/>
        <end position="459"/>
    </location>
</feature>
<keyword evidence="2" id="KW-0378">Hydrolase</keyword>
<gene>
    <name evidence="2" type="ORF">CE154_012165</name>
</gene>
<reference evidence="2 3" key="1">
    <citation type="submission" date="2018-09" db="EMBL/GenBank/DDBJ databases">
        <title>Genome comparison of Alicycliphilus sp. BQ1, a polyurethanolytic bacterium, with its closest phylogenetic relatives Alicycliphilus denitrificans BC and K601, unable to attack polyurethane.</title>
        <authorList>
            <person name="Loza-Tavera H."/>
            <person name="Lozano L."/>
            <person name="Cevallos M."/>
            <person name="Maya-Lucas O."/>
            <person name="Garcia-Mena J."/>
            <person name="Hernandez J."/>
        </authorList>
    </citation>
    <scope>NUCLEOTIDE SEQUENCE [LARGE SCALE GENOMIC DNA]</scope>
    <source>
        <strain evidence="2 3">BQ1</strain>
    </source>
</reference>
<dbReference type="Pfam" id="PF01425">
    <property type="entry name" value="Amidase"/>
    <property type="match status" value="1"/>
</dbReference>
<dbReference type="InterPro" id="IPR000120">
    <property type="entry name" value="Amidase"/>
</dbReference>
<evidence type="ECO:0000259" key="1">
    <source>
        <dbReference type="Pfam" id="PF01425"/>
    </source>
</evidence>
<protein>
    <submittedName>
        <fullName evidence="2">Amidase</fullName>
        <ecNumber evidence="2">3.5.1.4</ecNumber>
    </submittedName>
</protein>
<dbReference type="RefSeq" id="WP_094438954.1">
    <property type="nucleotide sequence ID" value="NZ_NKDB02000002.1"/>
</dbReference>
<evidence type="ECO:0000313" key="3">
    <source>
        <dbReference type="Proteomes" id="UP000216225"/>
    </source>
</evidence>
<dbReference type="InterPro" id="IPR036928">
    <property type="entry name" value="AS_sf"/>
</dbReference>
<sequence>MDAGADEITRLGAVQVSGLIRNREISCKEVVAAYLNQIDRLNPAVNAIVARVDSESLMRQAESLDCELSRGHWRGPLHGLPQAPKDVMPVKGMVTTRGSSIYAQNLGASDAIVFERMRSGGAVFVGRTNCPELSLGGNTKNSVYGTTRNAFDPKLSAGGSSGGAAVAVAMRMLPVADGTDMMGSLRTPAAFNHVYGFRPTFGCIPHGPTEDAFFQQFSVAGPMARNIPDLSMLFGVLAGQDARVPLSRNLSPDQNALESHNLGTLRIGWLGNFSGHLPVDPQVLATCGTALENLKTIGCSLDEVTPSFDYSSLWKAWLDLRSFGVAGANMALYQDKQKRKLLMEDACWEIERGMQLTGLQIYEASKVRTAWYQTLRELFNRFDFLVMPAAQVLPFDVDYDWPTRVGGRVMETYHQWLEAAIPATMAGLPALAAPAGLSTTGLPVGIQIIGAPGQDFSVLQLGHAYDKAGRYSTRLSQCLPF</sequence>